<name>A0A3E3K300_9FIRM</name>
<dbReference type="SUPFAM" id="SSF111283">
    <property type="entry name" value="Putative modulator of DNA gyrase, PmbA/TldD"/>
    <property type="match status" value="1"/>
</dbReference>
<dbReference type="GO" id="GO:0008237">
    <property type="term" value="F:metallopeptidase activity"/>
    <property type="evidence" value="ECO:0007669"/>
    <property type="project" value="InterPro"/>
</dbReference>
<dbReference type="EMBL" id="QVLX01000003">
    <property type="protein sequence ID" value="RGE87854.1"/>
    <property type="molecule type" value="Genomic_DNA"/>
</dbReference>
<protein>
    <recommendedName>
        <fullName evidence="1">Metalloprotease TldD/E C-terminal domain-containing protein</fullName>
    </recommendedName>
</protein>
<sequence length="449" mass="49988">MTKIEETENVFFALGTALKAEGFKAIRFYRIRTRRQLFSVVGREDLRREEADDTMYSIEAVYEGNRCRIYTNHLEETENVIWMLQKTAKVYGEASGRAVCYISREWEQKTFCWDEPHMITETLRQVRKMAEESRMITHVSRCTYEQVCRDIQMVDEEMHMICDRDGYHCFTFGVVAEANGSRASTTDCIYGSHLSGMDVTSCVRRVIREAKASVGGGKLPSGRYPLILGGKVAAELLDAYLGAFFAGNLQKDESPLCGKENMQIAAPGLWLREVPGWSRGKSLRTVDDEGNAVTEKDLIRDGVFCQPLYNEETAKKAGVESTGNGFHPGIQEDVQTGVTTLVLGMEEKNITTRNCLEEAMGEGLLITHVDGVFAGTDARTGKFSLIAGRRRIRAGKEAEPFREVTISGDFFEVLHQVRQVGDEVFVTGAAAASVLVPDLMTGELTVSGT</sequence>
<dbReference type="InterPro" id="IPR036059">
    <property type="entry name" value="TldD/PmbA_sf"/>
</dbReference>
<evidence type="ECO:0000313" key="3">
    <source>
        <dbReference type="Proteomes" id="UP000261080"/>
    </source>
</evidence>
<dbReference type="GO" id="GO:0005829">
    <property type="term" value="C:cytosol"/>
    <property type="evidence" value="ECO:0007669"/>
    <property type="project" value="TreeGrafter"/>
</dbReference>
<dbReference type="InterPro" id="IPR045569">
    <property type="entry name" value="Metalloprtase-TldD/E_C"/>
</dbReference>
<dbReference type="Proteomes" id="UP000261080">
    <property type="component" value="Unassembled WGS sequence"/>
</dbReference>
<dbReference type="InterPro" id="IPR047657">
    <property type="entry name" value="PmbA"/>
</dbReference>
<dbReference type="RefSeq" id="WP_117493453.1">
    <property type="nucleotide sequence ID" value="NZ_CALBAT010000017.1"/>
</dbReference>
<gene>
    <name evidence="2" type="ORF">DW016_07005</name>
</gene>
<comment type="caution">
    <text evidence="2">The sequence shown here is derived from an EMBL/GenBank/DDBJ whole genome shotgun (WGS) entry which is preliminary data.</text>
</comment>
<dbReference type="AlphaFoldDB" id="A0A3E3K300"/>
<proteinExistence type="predicted"/>
<evidence type="ECO:0000313" key="2">
    <source>
        <dbReference type="EMBL" id="RGE87854.1"/>
    </source>
</evidence>
<accession>A0A3E3K300</accession>
<dbReference type="PANTHER" id="PTHR43421:SF1">
    <property type="entry name" value="METALLOPROTEASE PMBA"/>
    <property type="match status" value="1"/>
</dbReference>
<evidence type="ECO:0000259" key="1">
    <source>
        <dbReference type="Pfam" id="PF19289"/>
    </source>
</evidence>
<dbReference type="Pfam" id="PF19289">
    <property type="entry name" value="PmbA_TldD_3rd"/>
    <property type="match status" value="1"/>
</dbReference>
<keyword evidence="3" id="KW-1185">Reference proteome</keyword>
<dbReference type="PANTHER" id="PTHR43421">
    <property type="entry name" value="METALLOPROTEASE PMBA"/>
    <property type="match status" value="1"/>
</dbReference>
<dbReference type="OrthoDB" id="9803618at2"/>
<dbReference type="GO" id="GO:0006508">
    <property type="term" value="P:proteolysis"/>
    <property type="evidence" value="ECO:0007669"/>
    <property type="project" value="InterPro"/>
</dbReference>
<feature type="domain" description="Metalloprotease TldD/E C-terminal" evidence="1">
    <location>
        <begin position="221"/>
        <end position="448"/>
    </location>
</feature>
<organism evidence="2 3">
    <name type="scientific">Sellimonas intestinalis</name>
    <dbReference type="NCBI Taxonomy" id="1653434"/>
    <lineage>
        <taxon>Bacteria</taxon>
        <taxon>Bacillati</taxon>
        <taxon>Bacillota</taxon>
        <taxon>Clostridia</taxon>
        <taxon>Lachnospirales</taxon>
        <taxon>Lachnospiraceae</taxon>
        <taxon>Sellimonas</taxon>
    </lineage>
</organism>
<reference evidence="2 3" key="1">
    <citation type="submission" date="2018-08" db="EMBL/GenBank/DDBJ databases">
        <title>A genome reference for cultivated species of the human gut microbiota.</title>
        <authorList>
            <person name="Zou Y."/>
            <person name="Xue W."/>
            <person name="Luo G."/>
        </authorList>
    </citation>
    <scope>NUCLEOTIDE SEQUENCE [LARGE SCALE GENOMIC DNA]</scope>
    <source>
        <strain evidence="2 3">AF37-2AT</strain>
    </source>
</reference>